<dbReference type="InterPro" id="IPR002087">
    <property type="entry name" value="Anti_prolifrtn"/>
</dbReference>
<dbReference type="RefSeq" id="WP_344036474.1">
    <property type="nucleotide sequence ID" value="NZ_BAAAKE010000005.1"/>
</dbReference>
<comment type="caution">
    <text evidence="3">The sequence shown here is derived from an EMBL/GenBank/DDBJ whole genome shotgun (WGS) entry which is preliminary data.</text>
</comment>
<feature type="domain" description="Anti-proliferative protein" evidence="2">
    <location>
        <begin position="47"/>
        <end position="131"/>
    </location>
</feature>
<dbReference type="InterPro" id="IPR036054">
    <property type="entry name" value="BTG-like_sf"/>
</dbReference>
<sequence length="156" mass="16985">MNRRPEVEAAARWWTTTLTGPFRHRVGDPELDAQLAQPPASAGRGWSAEQREAFRLALEEELEAHVASCWYPGDPLRGSAVRAVLCDWGPDPVLIDAARAAGLELGSHDVPFKTVMWINPGEVAVRGGYGAARATVWPLPTPTDPAPQPDTETERP</sequence>
<evidence type="ECO:0000256" key="1">
    <source>
        <dbReference type="SAM" id="MobiDB-lite"/>
    </source>
</evidence>
<accession>A0ABV9XT99</accession>
<dbReference type="SUPFAM" id="SSF160696">
    <property type="entry name" value="BTG domain-like"/>
    <property type="match status" value="1"/>
</dbReference>
<dbReference type="Proteomes" id="UP001595833">
    <property type="component" value="Unassembled WGS sequence"/>
</dbReference>
<gene>
    <name evidence="3" type="ORF">ACFPFM_07565</name>
</gene>
<dbReference type="Pfam" id="PF07742">
    <property type="entry name" value="BTG"/>
    <property type="match status" value="1"/>
</dbReference>
<dbReference type="InterPro" id="IPR033332">
    <property type="entry name" value="BTG"/>
</dbReference>
<dbReference type="PANTHER" id="PTHR22978">
    <property type="entry name" value="B-CELL TRANSLOCATION GENE"/>
    <property type="match status" value="1"/>
</dbReference>
<dbReference type="PANTHER" id="PTHR22978:SF22">
    <property type="entry name" value="BTG FAMILY PROTEIN"/>
    <property type="match status" value="1"/>
</dbReference>
<protein>
    <recommendedName>
        <fullName evidence="2">Anti-proliferative protein domain-containing protein</fullName>
    </recommendedName>
</protein>
<proteinExistence type="predicted"/>
<evidence type="ECO:0000259" key="2">
    <source>
        <dbReference type="Pfam" id="PF07742"/>
    </source>
</evidence>
<evidence type="ECO:0000313" key="4">
    <source>
        <dbReference type="Proteomes" id="UP001595833"/>
    </source>
</evidence>
<evidence type="ECO:0000313" key="3">
    <source>
        <dbReference type="EMBL" id="MFC5053614.1"/>
    </source>
</evidence>
<dbReference type="Gene3D" id="3.90.640.90">
    <property type="entry name" value="Anti-proliferative protein, N-terminal domain"/>
    <property type="match status" value="1"/>
</dbReference>
<dbReference type="EMBL" id="JBHSJB010000007">
    <property type="protein sequence ID" value="MFC5053614.1"/>
    <property type="molecule type" value="Genomic_DNA"/>
</dbReference>
<keyword evidence="4" id="KW-1185">Reference proteome</keyword>
<feature type="region of interest" description="Disordered" evidence="1">
    <location>
        <begin position="137"/>
        <end position="156"/>
    </location>
</feature>
<name>A0ABV9XT99_9PSEU</name>
<organism evidence="3 4">
    <name type="scientific">Saccharothrix xinjiangensis</name>
    <dbReference type="NCBI Taxonomy" id="204798"/>
    <lineage>
        <taxon>Bacteria</taxon>
        <taxon>Bacillati</taxon>
        <taxon>Actinomycetota</taxon>
        <taxon>Actinomycetes</taxon>
        <taxon>Pseudonocardiales</taxon>
        <taxon>Pseudonocardiaceae</taxon>
        <taxon>Saccharothrix</taxon>
    </lineage>
</organism>
<feature type="compositionally biased region" description="Pro residues" evidence="1">
    <location>
        <begin position="139"/>
        <end position="148"/>
    </location>
</feature>
<reference evidence="4" key="1">
    <citation type="journal article" date="2019" name="Int. J. Syst. Evol. Microbiol.">
        <title>The Global Catalogue of Microorganisms (GCM) 10K type strain sequencing project: providing services to taxonomists for standard genome sequencing and annotation.</title>
        <authorList>
            <consortium name="The Broad Institute Genomics Platform"/>
            <consortium name="The Broad Institute Genome Sequencing Center for Infectious Disease"/>
            <person name="Wu L."/>
            <person name="Ma J."/>
        </authorList>
    </citation>
    <scope>NUCLEOTIDE SEQUENCE [LARGE SCALE GENOMIC DNA]</scope>
    <source>
        <strain evidence="4">KCTC 12848</strain>
    </source>
</reference>